<sequence>MGYCAGAVELLTPDISVLSMKRWLLSHPDRRVGRKPTEAVRGVQSQWDAQQSALVSLSHKSRLCASRQHQQDAPVYSVSDAVSEKTDWCCEECGGRTKPFGKKKKEKISVQPGSAGGTYQSNGAAGKEQAEPGRRKSWAVQGKSHICMS</sequence>
<protein>
    <submittedName>
        <fullName evidence="2">Uncharacterized protein</fullName>
    </submittedName>
</protein>
<reference evidence="2" key="1">
    <citation type="journal article" date="2022" name="bioRxiv">
        <title>Sequencing and chromosome-scale assembly of the giantPleurodeles waltlgenome.</title>
        <authorList>
            <person name="Brown T."/>
            <person name="Elewa A."/>
            <person name="Iarovenko S."/>
            <person name="Subramanian E."/>
            <person name="Araus A.J."/>
            <person name="Petzold A."/>
            <person name="Susuki M."/>
            <person name="Suzuki K.-i.T."/>
            <person name="Hayashi T."/>
            <person name="Toyoda A."/>
            <person name="Oliveira C."/>
            <person name="Osipova E."/>
            <person name="Leigh N.D."/>
            <person name="Simon A."/>
            <person name="Yun M.H."/>
        </authorList>
    </citation>
    <scope>NUCLEOTIDE SEQUENCE</scope>
    <source>
        <strain evidence="2">20211129_DDA</strain>
        <tissue evidence="2">Liver</tissue>
    </source>
</reference>
<dbReference type="Proteomes" id="UP001066276">
    <property type="component" value="Chromosome 7"/>
</dbReference>
<accession>A0AAV7PH78</accession>
<dbReference type="AlphaFoldDB" id="A0AAV7PH78"/>
<feature type="region of interest" description="Disordered" evidence="1">
    <location>
        <begin position="99"/>
        <end position="149"/>
    </location>
</feature>
<comment type="caution">
    <text evidence="2">The sequence shown here is derived from an EMBL/GenBank/DDBJ whole genome shotgun (WGS) entry which is preliminary data.</text>
</comment>
<evidence type="ECO:0000256" key="1">
    <source>
        <dbReference type="SAM" id="MobiDB-lite"/>
    </source>
</evidence>
<evidence type="ECO:0000313" key="2">
    <source>
        <dbReference type="EMBL" id="KAJ1126712.1"/>
    </source>
</evidence>
<keyword evidence="3" id="KW-1185">Reference proteome</keyword>
<evidence type="ECO:0000313" key="3">
    <source>
        <dbReference type="Proteomes" id="UP001066276"/>
    </source>
</evidence>
<proteinExistence type="predicted"/>
<name>A0AAV7PH78_PLEWA</name>
<gene>
    <name evidence="2" type="ORF">NDU88_005118</name>
</gene>
<organism evidence="2 3">
    <name type="scientific">Pleurodeles waltl</name>
    <name type="common">Iberian ribbed newt</name>
    <dbReference type="NCBI Taxonomy" id="8319"/>
    <lineage>
        <taxon>Eukaryota</taxon>
        <taxon>Metazoa</taxon>
        <taxon>Chordata</taxon>
        <taxon>Craniata</taxon>
        <taxon>Vertebrata</taxon>
        <taxon>Euteleostomi</taxon>
        <taxon>Amphibia</taxon>
        <taxon>Batrachia</taxon>
        <taxon>Caudata</taxon>
        <taxon>Salamandroidea</taxon>
        <taxon>Salamandridae</taxon>
        <taxon>Pleurodelinae</taxon>
        <taxon>Pleurodeles</taxon>
    </lineage>
</organism>
<dbReference type="EMBL" id="JANPWB010000011">
    <property type="protein sequence ID" value="KAJ1126712.1"/>
    <property type="molecule type" value="Genomic_DNA"/>
</dbReference>